<dbReference type="EMBL" id="CP047020">
    <property type="protein sequence ID" value="QHA06572.1"/>
    <property type="molecule type" value="Genomic_DNA"/>
</dbReference>
<sequence>MSGSSGIASVAALEQWLAGLAPERLTTLLEERELPRAAGYERITGFGVLAAHLLTDPSVAAGMLSLDAAHWDLLEAVGTRAMEQYGPPRRPPAQNTYAPMNTYPRFGDGDERSGGIEPYDRLVPEDDLLNWLQEGGASLSWLKSGLARLREQALLLPAPDGQLAVPARVHRLAAGQVHGRRVDELLTGAFNAPEVRRIAATLGLGDKLSRGAAQEGITAVLGDPQRVRALVEQAPREAHDLLEHLVPGPPLMHTHCFVSRYESMGIASNAYGSTRRWHPGDKFTFRDGGSGDAGTDWLAARGMVVPVGPDLVELCYEVGHALRGPQPSPTMRTTPPPLTATPALPSSWQDEGSIAAGAAAWRAELVLRELATAPVAIRKTGGIAVRETRRLAKAAGASEVDTRLWLDLAVNAGLAAPKADEEAPAARGRGRRTASRTKPSARLLPTSAYDTWARATPAGKLLPLVAAWAVVPEVLTCWPDADEPPVALVSPSDGYAVPLRRGLLAALAALPDGHGTQATGEARRALLECAAWFQPALYDLMTTPDEPDAPEADGPYGAGDLLADLTDPEPLEQLALRADENGVPLGDLAAFLELARERFTTDGQSETPAVAGADEHSPLEQLITLAKTAGLGKVADLLAGLDLDYVDTGDDHDTTHALLQRLRATLDEAELLGLIAHGALTDAGRAVHALLEAGAHRHYPSVPGAHADPASEGTGAAAVGADLAGHPHLAAAVAGLRDSLRATLPEPSTTAHFQADATATVTGAPATELAELLTAVGDIESEGHAVVWRITPASLRRALDTGWSADDILERLQAVCANGTRLPQPLTYTIKDTARTHGRLRVVRSACCIRSDDTALITEITRAKSLAALALRRIAPTVAISTAPPETTLSALRQAGYAPVLEAETGTTVIERAPADRATSTVPTLDQAHPQYGQRTKGLPSSAAELAQQLIKAKARR</sequence>
<accession>A0A6I6N4Y9</accession>
<dbReference type="Proteomes" id="UP000436138">
    <property type="component" value="Chromosome"/>
</dbReference>
<keyword evidence="4" id="KW-1185">Reference proteome</keyword>
<organism evidence="3 4">
    <name type="scientific">Streptomyces broussonetiae</name>
    <dbReference type="NCBI Taxonomy" id="2686304"/>
    <lineage>
        <taxon>Bacteria</taxon>
        <taxon>Bacillati</taxon>
        <taxon>Actinomycetota</taxon>
        <taxon>Actinomycetes</taxon>
        <taxon>Kitasatosporales</taxon>
        <taxon>Streptomycetaceae</taxon>
        <taxon>Streptomyces</taxon>
    </lineage>
</organism>
<reference evidence="3 4" key="1">
    <citation type="submission" date="2019-12" db="EMBL/GenBank/DDBJ databases">
        <title>Streptomyces sp. strain T44 isolated from rhizosphere soil of Broussonetia papyrifera.</title>
        <authorList>
            <person name="Mo P."/>
        </authorList>
    </citation>
    <scope>NUCLEOTIDE SEQUENCE [LARGE SCALE GENOMIC DNA]</scope>
    <source>
        <strain evidence="3 4">T44</strain>
    </source>
</reference>
<proteinExistence type="predicted"/>
<evidence type="ECO:0000313" key="4">
    <source>
        <dbReference type="Proteomes" id="UP000436138"/>
    </source>
</evidence>
<dbReference type="RefSeq" id="WP_158924270.1">
    <property type="nucleotide sequence ID" value="NZ_CP047020.1"/>
</dbReference>
<gene>
    <name evidence="3" type="ORF">GQF42_27770</name>
</gene>
<dbReference type="Pfam" id="PF13625">
    <property type="entry name" value="Helicase_C_3"/>
    <property type="match status" value="1"/>
</dbReference>
<feature type="region of interest" description="Disordered" evidence="1">
    <location>
        <begin position="916"/>
        <end position="940"/>
    </location>
</feature>
<feature type="region of interest" description="Disordered" evidence="1">
    <location>
        <begin position="323"/>
        <end position="349"/>
    </location>
</feature>
<evidence type="ECO:0000259" key="2">
    <source>
        <dbReference type="Pfam" id="PF13625"/>
    </source>
</evidence>
<evidence type="ECO:0000256" key="1">
    <source>
        <dbReference type="SAM" id="MobiDB-lite"/>
    </source>
</evidence>
<name>A0A6I6N4Y9_9ACTN</name>
<dbReference type="KEGG" id="sbro:GQF42_27770"/>
<dbReference type="AlphaFoldDB" id="A0A6I6N4Y9"/>
<feature type="domain" description="Helicase XPB/Ssl2 N-terminal" evidence="2">
    <location>
        <begin position="754"/>
        <end position="875"/>
    </location>
</feature>
<evidence type="ECO:0000313" key="3">
    <source>
        <dbReference type="EMBL" id="QHA06572.1"/>
    </source>
</evidence>
<dbReference type="InterPro" id="IPR032830">
    <property type="entry name" value="XPB/Ssl2_N"/>
</dbReference>
<protein>
    <recommendedName>
        <fullName evidence="2">Helicase XPB/Ssl2 N-terminal domain-containing protein</fullName>
    </recommendedName>
</protein>
<feature type="region of interest" description="Disordered" evidence="1">
    <location>
        <begin position="417"/>
        <end position="440"/>
    </location>
</feature>